<dbReference type="InterPro" id="IPR028927">
    <property type="entry name" value="Man-6-P_rcpt"/>
</dbReference>
<organism evidence="2 3">
    <name type="scientific">Patella caerulea</name>
    <name type="common">Rayed Mediterranean limpet</name>
    <dbReference type="NCBI Taxonomy" id="87958"/>
    <lineage>
        <taxon>Eukaryota</taxon>
        <taxon>Metazoa</taxon>
        <taxon>Spiralia</taxon>
        <taxon>Lophotrochozoa</taxon>
        <taxon>Mollusca</taxon>
        <taxon>Gastropoda</taxon>
        <taxon>Patellogastropoda</taxon>
        <taxon>Patelloidea</taxon>
        <taxon>Patellidae</taxon>
        <taxon>Patella</taxon>
    </lineage>
</organism>
<accession>A0AAN8JIB1</accession>
<dbReference type="Pfam" id="PF02157">
    <property type="entry name" value="Man-6-P_recep"/>
    <property type="match status" value="1"/>
</dbReference>
<dbReference type="InterPro" id="IPR009011">
    <property type="entry name" value="Man6P_isomerase_rcpt-bd_dom_sf"/>
</dbReference>
<comment type="caution">
    <text evidence="2">The sequence shown here is derived from an EMBL/GenBank/DDBJ whole genome shotgun (WGS) entry which is preliminary data.</text>
</comment>
<keyword evidence="3" id="KW-1185">Reference proteome</keyword>
<gene>
    <name evidence="2" type="ORF">SNE40_015595</name>
</gene>
<keyword evidence="1" id="KW-0732">Signal</keyword>
<dbReference type="EMBL" id="JAZGQO010000010">
    <property type="protein sequence ID" value="KAK6177505.1"/>
    <property type="molecule type" value="Genomic_DNA"/>
</dbReference>
<name>A0AAN8JIB1_PATCE</name>
<sequence>MLSSVLVVLLSLTTPVASTEVDSSSLGCPLIGQEYGIGSRDSEKRAFSQLQPLIGKRFSAIDTMKEYKYSVGIFRDAVDGFKNVGVLQESLLDKRVHVLGFYNSTRIYSGDDCVVIEYLHGEKYHSHCGGKQTGHHYL</sequence>
<evidence type="ECO:0000313" key="3">
    <source>
        <dbReference type="Proteomes" id="UP001347796"/>
    </source>
</evidence>
<feature type="chain" id="PRO_5043038373" evidence="1">
    <location>
        <begin position="19"/>
        <end position="138"/>
    </location>
</feature>
<dbReference type="SUPFAM" id="SSF50911">
    <property type="entry name" value="Mannose 6-phosphate receptor domain"/>
    <property type="match status" value="1"/>
</dbReference>
<dbReference type="Gene3D" id="2.70.130.10">
    <property type="entry name" value="Mannose-6-phosphate receptor binding domain"/>
    <property type="match status" value="1"/>
</dbReference>
<dbReference type="AlphaFoldDB" id="A0AAN8JIB1"/>
<proteinExistence type="predicted"/>
<evidence type="ECO:0000313" key="2">
    <source>
        <dbReference type="EMBL" id="KAK6177505.1"/>
    </source>
</evidence>
<reference evidence="2 3" key="1">
    <citation type="submission" date="2024-01" db="EMBL/GenBank/DDBJ databases">
        <title>The genome of the rayed Mediterranean limpet Patella caerulea (Linnaeus, 1758).</title>
        <authorList>
            <person name="Anh-Thu Weber A."/>
            <person name="Halstead-Nussloch G."/>
        </authorList>
    </citation>
    <scope>NUCLEOTIDE SEQUENCE [LARGE SCALE GENOMIC DNA]</scope>
    <source>
        <strain evidence="2">AATW-2023a</strain>
        <tissue evidence="2">Whole specimen</tissue>
    </source>
</reference>
<feature type="signal peptide" evidence="1">
    <location>
        <begin position="1"/>
        <end position="18"/>
    </location>
</feature>
<dbReference type="Proteomes" id="UP001347796">
    <property type="component" value="Unassembled WGS sequence"/>
</dbReference>
<evidence type="ECO:0000256" key="1">
    <source>
        <dbReference type="SAM" id="SignalP"/>
    </source>
</evidence>
<protein>
    <submittedName>
        <fullName evidence="2">Uncharacterized protein</fullName>
    </submittedName>
</protein>